<sequence length="228" mass="25601">MATAEFPAEFLSLEADFVDSKMAINNSISDILRGGGGRSAAPNAVSNASQIAQARVVEAQRCMKLMTVEVRGRQPSLRKAMQTKINLYRDELQGLVRDLERAQLMARESKATSSTVNQTSQYERLTKNNDRLTKSSKKLEDTHRIVAETEEVGIAVLDTLAQQRESLLGTHEKVRETGAMTTEARRILQRMTRRIITNTIVLYTTIFVLLVAICYVLYADFIKATRLF</sequence>
<dbReference type="Gene3D" id="1.20.58.400">
    <property type="entry name" value="t-snare proteins"/>
    <property type="match status" value="1"/>
</dbReference>
<dbReference type="GO" id="GO:0031902">
    <property type="term" value="C:late endosome membrane"/>
    <property type="evidence" value="ECO:0007669"/>
    <property type="project" value="TreeGrafter"/>
</dbReference>
<dbReference type="GO" id="GO:0000149">
    <property type="term" value="F:SNARE binding"/>
    <property type="evidence" value="ECO:0007669"/>
    <property type="project" value="TreeGrafter"/>
</dbReference>
<feature type="domain" description="Vesicle transport v-SNARE N-terminal" evidence="11">
    <location>
        <begin position="48"/>
        <end position="102"/>
    </location>
</feature>
<dbReference type="SUPFAM" id="SSF47661">
    <property type="entry name" value="t-snare proteins"/>
    <property type="match status" value="1"/>
</dbReference>
<feature type="coiled-coil region" evidence="9">
    <location>
        <begin position="85"/>
        <end position="142"/>
    </location>
</feature>
<evidence type="ECO:0000256" key="1">
    <source>
        <dbReference type="ARBA" id="ARBA00004211"/>
    </source>
</evidence>
<evidence type="ECO:0000313" key="15">
    <source>
        <dbReference type="Proteomes" id="UP000435112"/>
    </source>
</evidence>
<dbReference type="PANTHER" id="PTHR21230:SF26">
    <property type="entry name" value="VESICLE TRANSPORT THROUGH INTERACTION WITH T-SNARES HOMOLOG 1A"/>
    <property type="match status" value="1"/>
</dbReference>
<evidence type="ECO:0000256" key="3">
    <source>
        <dbReference type="ARBA" id="ARBA00022448"/>
    </source>
</evidence>
<evidence type="ECO:0000313" key="14">
    <source>
        <dbReference type="Proteomes" id="UP000429607"/>
    </source>
</evidence>
<evidence type="ECO:0000256" key="4">
    <source>
        <dbReference type="ARBA" id="ARBA00022692"/>
    </source>
</evidence>
<comment type="caution">
    <text evidence="13">The sequence shown here is derived from an EMBL/GenBank/DDBJ whole genome shotgun (WGS) entry which is preliminary data.</text>
</comment>
<evidence type="ECO:0000256" key="10">
    <source>
        <dbReference type="SAM" id="Phobius"/>
    </source>
</evidence>
<accession>A0A6A3NW53</accession>
<proteinExistence type="inferred from homology"/>
<dbReference type="Proteomes" id="UP000435112">
    <property type="component" value="Unassembled WGS sequence"/>
</dbReference>
<dbReference type="Pfam" id="PF05008">
    <property type="entry name" value="V-SNARE"/>
    <property type="match status" value="1"/>
</dbReference>
<gene>
    <name evidence="13" type="ORF">PR001_g4179</name>
    <name evidence="12" type="ORF">PR002_g4390</name>
</gene>
<dbReference type="InterPro" id="IPR010989">
    <property type="entry name" value="SNARE"/>
</dbReference>
<dbReference type="Proteomes" id="UP000429607">
    <property type="component" value="Unassembled WGS sequence"/>
</dbReference>
<name>A0A6A3NW53_9STRA</name>
<keyword evidence="4 10" id="KW-0812">Transmembrane</keyword>
<dbReference type="AlphaFoldDB" id="A0A6A3NW53"/>
<dbReference type="Pfam" id="PF12352">
    <property type="entry name" value="V-SNARE_C"/>
    <property type="match status" value="1"/>
</dbReference>
<dbReference type="GO" id="GO:0012507">
    <property type="term" value="C:ER to Golgi transport vesicle membrane"/>
    <property type="evidence" value="ECO:0007669"/>
    <property type="project" value="TreeGrafter"/>
</dbReference>
<evidence type="ECO:0000256" key="2">
    <source>
        <dbReference type="ARBA" id="ARBA00006108"/>
    </source>
</evidence>
<keyword evidence="5" id="KW-0653">Protein transport</keyword>
<comment type="similarity">
    <text evidence="2">Belongs to the VTI1 family.</text>
</comment>
<comment type="subcellular location">
    <subcellularLocation>
        <location evidence="1">Membrane</location>
        <topology evidence="1">Single-pass type IV membrane protein</topology>
    </subcellularLocation>
</comment>
<dbReference type="GO" id="GO:0005794">
    <property type="term" value="C:Golgi apparatus"/>
    <property type="evidence" value="ECO:0007669"/>
    <property type="project" value="TreeGrafter"/>
</dbReference>
<dbReference type="SUPFAM" id="SSF58038">
    <property type="entry name" value="SNARE fusion complex"/>
    <property type="match status" value="1"/>
</dbReference>
<dbReference type="PANTHER" id="PTHR21230">
    <property type="entry name" value="VESICLE TRANSPORT V-SNARE PROTEIN VTI1-RELATED"/>
    <property type="match status" value="1"/>
</dbReference>
<organism evidence="13 14">
    <name type="scientific">Phytophthora rubi</name>
    <dbReference type="NCBI Taxonomy" id="129364"/>
    <lineage>
        <taxon>Eukaryota</taxon>
        <taxon>Sar</taxon>
        <taxon>Stramenopiles</taxon>
        <taxon>Oomycota</taxon>
        <taxon>Peronosporomycetes</taxon>
        <taxon>Peronosporales</taxon>
        <taxon>Peronosporaceae</taxon>
        <taxon>Phytophthora</taxon>
    </lineage>
</organism>
<dbReference type="EMBL" id="QXFV01000166">
    <property type="protein sequence ID" value="KAE9047501.1"/>
    <property type="molecule type" value="Genomic_DNA"/>
</dbReference>
<reference evidence="14 15" key="1">
    <citation type="submission" date="2018-09" db="EMBL/GenBank/DDBJ databases">
        <title>Genomic investigation of the strawberry pathogen Phytophthora fragariae indicates pathogenicity is determined by transcriptional variation in three key races.</title>
        <authorList>
            <person name="Adams T.M."/>
            <person name="Armitage A.D."/>
            <person name="Sobczyk M.K."/>
            <person name="Bates H.J."/>
            <person name="Dunwell J.M."/>
            <person name="Nellist C.F."/>
            <person name="Harrison R.J."/>
        </authorList>
    </citation>
    <scope>NUCLEOTIDE SEQUENCE [LARGE SCALE GENOMIC DNA]</scope>
    <source>
        <strain evidence="13 14">SCRP249</strain>
        <strain evidence="12 15">SCRP324</strain>
    </source>
</reference>
<dbReference type="OrthoDB" id="430637at2759"/>
<evidence type="ECO:0000256" key="6">
    <source>
        <dbReference type="ARBA" id="ARBA00022989"/>
    </source>
</evidence>
<evidence type="ECO:0000256" key="9">
    <source>
        <dbReference type="SAM" id="Coils"/>
    </source>
</evidence>
<evidence type="ECO:0000313" key="12">
    <source>
        <dbReference type="EMBL" id="KAE9041560.1"/>
    </source>
</evidence>
<dbReference type="InterPro" id="IPR007705">
    <property type="entry name" value="Vesicle_trsprt_v-SNARE_N"/>
</dbReference>
<dbReference type="EMBL" id="QXFU01000170">
    <property type="protein sequence ID" value="KAE9041560.1"/>
    <property type="molecule type" value="Genomic_DNA"/>
</dbReference>
<dbReference type="Gene3D" id="1.20.5.110">
    <property type="match status" value="1"/>
</dbReference>
<keyword evidence="8 10" id="KW-0472">Membrane</keyword>
<keyword evidence="3" id="KW-0813">Transport</keyword>
<dbReference type="CDD" id="cd15862">
    <property type="entry name" value="SNARE_Vti1"/>
    <property type="match status" value="1"/>
</dbReference>
<dbReference type="FunFam" id="1.20.5.110:FF:000002">
    <property type="entry name" value="Vesicle transport through interaction with t-SNAREsB"/>
    <property type="match status" value="1"/>
</dbReference>
<keyword evidence="7 9" id="KW-0175">Coiled coil</keyword>
<evidence type="ECO:0000256" key="7">
    <source>
        <dbReference type="ARBA" id="ARBA00023054"/>
    </source>
</evidence>
<dbReference type="GO" id="GO:0006906">
    <property type="term" value="P:vesicle fusion"/>
    <property type="evidence" value="ECO:0007669"/>
    <property type="project" value="TreeGrafter"/>
</dbReference>
<dbReference type="GO" id="GO:0005789">
    <property type="term" value="C:endoplasmic reticulum membrane"/>
    <property type="evidence" value="ECO:0007669"/>
    <property type="project" value="TreeGrafter"/>
</dbReference>
<evidence type="ECO:0000256" key="8">
    <source>
        <dbReference type="ARBA" id="ARBA00023136"/>
    </source>
</evidence>
<keyword evidence="6 10" id="KW-1133">Transmembrane helix</keyword>
<dbReference type="InterPro" id="IPR038407">
    <property type="entry name" value="v-SNARE_N_sf"/>
</dbReference>
<dbReference type="GO" id="GO:0031201">
    <property type="term" value="C:SNARE complex"/>
    <property type="evidence" value="ECO:0007669"/>
    <property type="project" value="TreeGrafter"/>
</dbReference>
<evidence type="ECO:0000259" key="11">
    <source>
        <dbReference type="Pfam" id="PF05008"/>
    </source>
</evidence>
<dbReference type="GO" id="GO:0005484">
    <property type="term" value="F:SNAP receptor activity"/>
    <property type="evidence" value="ECO:0007669"/>
    <property type="project" value="TreeGrafter"/>
</dbReference>
<feature type="transmembrane region" description="Helical" evidence="10">
    <location>
        <begin position="195"/>
        <end position="218"/>
    </location>
</feature>
<evidence type="ECO:0000256" key="5">
    <source>
        <dbReference type="ARBA" id="ARBA00022927"/>
    </source>
</evidence>
<dbReference type="GO" id="GO:0006886">
    <property type="term" value="P:intracellular protein transport"/>
    <property type="evidence" value="ECO:0007669"/>
    <property type="project" value="InterPro"/>
</dbReference>
<evidence type="ECO:0000313" key="13">
    <source>
        <dbReference type="EMBL" id="KAE9047501.1"/>
    </source>
</evidence>
<protein>
    <recommendedName>
        <fullName evidence="11">Vesicle transport v-SNARE N-terminal domain-containing protein</fullName>
    </recommendedName>
</protein>